<sequence length="106" mass="11772">MASQSTNLEDVADFLLSKVDIQVSGACSVSRTQPIECYYPFHRPYSAHESKKHAPIDMCMEAIVPGGVPRPVESAAAKDGYALVYDRDIVTTWRLPNVMAAYEVFF</sequence>
<reference evidence="1 2" key="1">
    <citation type="submission" date="2016-06" db="EMBL/GenBank/DDBJ databases">
        <authorList>
            <person name="Kjaerup R.B."/>
            <person name="Dalgaard T.S."/>
            <person name="Juul-Madsen H.R."/>
        </authorList>
    </citation>
    <scope>NUCLEOTIDE SEQUENCE [LARGE SCALE GENOMIC DNA]</scope>
</reference>
<gene>
    <name evidence="1" type="ORF">ZT3D7_G8614</name>
</gene>
<name>A0A1X7S204_ZYMT9</name>
<protein>
    <submittedName>
        <fullName evidence="1">Uncharacterized protein</fullName>
    </submittedName>
</protein>
<evidence type="ECO:0000313" key="1">
    <source>
        <dbReference type="EMBL" id="SMQ53461.1"/>
    </source>
</evidence>
<proteinExistence type="predicted"/>
<dbReference type="EMBL" id="LT853699">
    <property type="protein sequence ID" value="SMQ53461.1"/>
    <property type="molecule type" value="Genomic_DNA"/>
</dbReference>
<keyword evidence="2" id="KW-1185">Reference proteome</keyword>
<dbReference type="AlphaFoldDB" id="A0A1X7S204"/>
<evidence type="ECO:0000313" key="2">
    <source>
        <dbReference type="Proteomes" id="UP000215127"/>
    </source>
</evidence>
<organism evidence="1 2">
    <name type="scientific">Zymoseptoria tritici (strain ST99CH_3D7)</name>
    <dbReference type="NCBI Taxonomy" id="1276538"/>
    <lineage>
        <taxon>Eukaryota</taxon>
        <taxon>Fungi</taxon>
        <taxon>Dikarya</taxon>
        <taxon>Ascomycota</taxon>
        <taxon>Pezizomycotina</taxon>
        <taxon>Dothideomycetes</taxon>
        <taxon>Dothideomycetidae</taxon>
        <taxon>Mycosphaerellales</taxon>
        <taxon>Mycosphaerellaceae</taxon>
        <taxon>Zymoseptoria</taxon>
    </lineage>
</organism>
<dbReference type="Proteomes" id="UP000215127">
    <property type="component" value="Chromosome 8"/>
</dbReference>
<accession>A0A1X7S204</accession>